<protein>
    <submittedName>
        <fullName evidence="1">Uncharacterized protein</fullName>
    </submittedName>
</protein>
<keyword evidence="2" id="KW-1185">Reference proteome</keyword>
<gene>
    <name evidence="1" type="ORF">M9H77_07092</name>
</gene>
<accession>A0ACC0BU70</accession>
<evidence type="ECO:0000313" key="2">
    <source>
        <dbReference type="Proteomes" id="UP001060085"/>
    </source>
</evidence>
<dbReference type="Proteomes" id="UP001060085">
    <property type="component" value="Linkage Group LG02"/>
</dbReference>
<organism evidence="1 2">
    <name type="scientific">Catharanthus roseus</name>
    <name type="common">Madagascar periwinkle</name>
    <name type="synonym">Vinca rosea</name>
    <dbReference type="NCBI Taxonomy" id="4058"/>
    <lineage>
        <taxon>Eukaryota</taxon>
        <taxon>Viridiplantae</taxon>
        <taxon>Streptophyta</taxon>
        <taxon>Embryophyta</taxon>
        <taxon>Tracheophyta</taxon>
        <taxon>Spermatophyta</taxon>
        <taxon>Magnoliopsida</taxon>
        <taxon>eudicotyledons</taxon>
        <taxon>Gunneridae</taxon>
        <taxon>Pentapetalae</taxon>
        <taxon>asterids</taxon>
        <taxon>lamiids</taxon>
        <taxon>Gentianales</taxon>
        <taxon>Apocynaceae</taxon>
        <taxon>Rauvolfioideae</taxon>
        <taxon>Vinceae</taxon>
        <taxon>Catharanthinae</taxon>
        <taxon>Catharanthus</taxon>
    </lineage>
</organism>
<name>A0ACC0BU70_CATRO</name>
<dbReference type="EMBL" id="CM044702">
    <property type="protein sequence ID" value="KAI5676142.1"/>
    <property type="molecule type" value="Genomic_DNA"/>
</dbReference>
<reference evidence="2" key="1">
    <citation type="journal article" date="2023" name="Nat. Plants">
        <title>Single-cell RNA sequencing provides a high-resolution roadmap for understanding the multicellular compartmentation of specialized metabolism.</title>
        <authorList>
            <person name="Sun S."/>
            <person name="Shen X."/>
            <person name="Li Y."/>
            <person name="Li Y."/>
            <person name="Wang S."/>
            <person name="Li R."/>
            <person name="Zhang H."/>
            <person name="Shen G."/>
            <person name="Guo B."/>
            <person name="Wei J."/>
            <person name="Xu J."/>
            <person name="St-Pierre B."/>
            <person name="Chen S."/>
            <person name="Sun C."/>
        </authorList>
    </citation>
    <scope>NUCLEOTIDE SEQUENCE [LARGE SCALE GENOMIC DNA]</scope>
</reference>
<comment type="caution">
    <text evidence="1">The sequence shown here is derived from an EMBL/GenBank/DDBJ whole genome shotgun (WGS) entry which is preliminary data.</text>
</comment>
<evidence type="ECO:0000313" key="1">
    <source>
        <dbReference type="EMBL" id="KAI5676142.1"/>
    </source>
</evidence>
<sequence>MKNRVGFRPESSTEEKIKEIERGINRGDALGMMELGCRLRVTGVGSRSVILQRHSARENTAVQMVEFVQSQTSNTVILHGCLLFILHKLMEFLF</sequence>
<proteinExistence type="predicted"/>